<keyword evidence="2" id="KW-0560">Oxidoreductase</keyword>
<dbReference type="OrthoDB" id="3687641at2759"/>
<comment type="pathway">
    <text evidence="1">Mycotoxin biosynthesis.</text>
</comment>
<evidence type="ECO:0000256" key="3">
    <source>
        <dbReference type="ARBA" id="ARBA00035112"/>
    </source>
</evidence>
<dbReference type="GO" id="GO:0016491">
    <property type="term" value="F:oxidoreductase activity"/>
    <property type="evidence" value="ECO:0007669"/>
    <property type="project" value="UniProtKB-KW"/>
</dbReference>
<dbReference type="InterPro" id="IPR021765">
    <property type="entry name" value="UstYa-like"/>
</dbReference>
<dbReference type="Pfam" id="PF11807">
    <property type="entry name" value="UstYa"/>
    <property type="match status" value="1"/>
</dbReference>
<dbReference type="AlphaFoldDB" id="A0A9P5XFF9"/>
<evidence type="ECO:0000313" key="6">
    <source>
        <dbReference type="Proteomes" id="UP000807342"/>
    </source>
</evidence>
<keyword evidence="6" id="KW-1185">Reference proteome</keyword>
<keyword evidence="4" id="KW-1133">Transmembrane helix</keyword>
<sequence>MWRETPLSPLHREGKIRKLLILLILLLFGASILVKIGGNIWIRRHLRDVKRSSDYSTPYFFLPSHCHLRAPVPIDDLQGYLGYDYPETWPIERGDALMAFDNPKRYPLDTFDGATEWASLVPKSGLIYLGPHHQPYSISMFHQLRCLDVVRGETVREANDTTKPTPLARHCLNYLRQMVMCRGDLELESFQFASNKNPIDLRGVYECKDWEAVYTEVKRNQEEHDNWLRRH</sequence>
<dbReference type="EMBL" id="MU151115">
    <property type="protein sequence ID" value="KAF9449998.1"/>
    <property type="molecule type" value="Genomic_DNA"/>
</dbReference>
<dbReference type="PANTHER" id="PTHR33365:SF11">
    <property type="entry name" value="TAT PATHWAY SIGNAL SEQUENCE"/>
    <property type="match status" value="1"/>
</dbReference>
<dbReference type="PANTHER" id="PTHR33365">
    <property type="entry name" value="YALI0B05434P"/>
    <property type="match status" value="1"/>
</dbReference>
<evidence type="ECO:0000256" key="1">
    <source>
        <dbReference type="ARBA" id="ARBA00004685"/>
    </source>
</evidence>
<reference evidence="5" key="1">
    <citation type="submission" date="2020-11" db="EMBL/GenBank/DDBJ databases">
        <authorList>
            <consortium name="DOE Joint Genome Institute"/>
            <person name="Ahrendt S."/>
            <person name="Riley R."/>
            <person name="Andreopoulos W."/>
            <person name="Labutti K."/>
            <person name="Pangilinan J."/>
            <person name="Ruiz-Duenas F.J."/>
            <person name="Barrasa J.M."/>
            <person name="Sanchez-Garcia M."/>
            <person name="Camarero S."/>
            <person name="Miyauchi S."/>
            <person name="Serrano A."/>
            <person name="Linde D."/>
            <person name="Babiker R."/>
            <person name="Drula E."/>
            <person name="Ayuso-Fernandez I."/>
            <person name="Pacheco R."/>
            <person name="Padilla G."/>
            <person name="Ferreira P."/>
            <person name="Barriuso J."/>
            <person name="Kellner H."/>
            <person name="Castanera R."/>
            <person name="Alfaro M."/>
            <person name="Ramirez L."/>
            <person name="Pisabarro A.G."/>
            <person name="Kuo A."/>
            <person name="Tritt A."/>
            <person name="Lipzen A."/>
            <person name="He G."/>
            <person name="Yan M."/>
            <person name="Ng V."/>
            <person name="Cullen D."/>
            <person name="Martin F."/>
            <person name="Rosso M.-N."/>
            <person name="Henrissat B."/>
            <person name="Hibbett D."/>
            <person name="Martinez A.T."/>
            <person name="Grigoriev I.V."/>
        </authorList>
    </citation>
    <scope>NUCLEOTIDE SEQUENCE</scope>
    <source>
        <strain evidence="5">MF-IS2</strain>
    </source>
</reference>
<dbReference type="GO" id="GO:0043386">
    <property type="term" value="P:mycotoxin biosynthetic process"/>
    <property type="evidence" value="ECO:0007669"/>
    <property type="project" value="InterPro"/>
</dbReference>
<comment type="caution">
    <text evidence="5">The sequence shown here is derived from an EMBL/GenBank/DDBJ whole genome shotgun (WGS) entry which is preliminary data.</text>
</comment>
<proteinExistence type="inferred from homology"/>
<comment type="similarity">
    <text evidence="3">Belongs to the ustYa family.</text>
</comment>
<keyword evidence="4" id="KW-0812">Transmembrane</keyword>
<protein>
    <submittedName>
        <fullName evidence="5">Uncharacterized protein</fullName>
    </submittedName>
</protein>
<feature type="transmembrane region" description="Helical" evidence="4">
    <location>
        <begin position="20"/>
        <end position="42"/>
    </location>
</feature>
<dbReference type="Proteomes" id="UP000807342">
    <property type="component" value="Unassembled WGS sequence"/>
</dbReference>
<evidence type="ECO:0000313" key="5">
    <source>
        <dbReference type="EMBL" id="KAF9449998.1"/>
    </source>
</evidence>
<accession>A0A9P5XFF9</accession>
<name>A0A9P5XFF9_9AGAR</name>
<organism evidence="5 6">
    <name type="scientific">Macrolepiota fuliginosa MF-IS2</name>
    <dbReference type="NCBI Taxonomy" id="1400762"/>
    <lineage>
        <taxon>Eukaryota</taxon>
        <taxon>Fungi</taxon>
        <taxon>Dikarya</taxon>
        <taxon>Basidiomycota</taxon>
        <taxon>Agaricomycotina</taxon>
        <taxon>Agaricomycetes</taxon>
        <taxon>Agaricomycetidae</taxon>
        <taxon>Agaricales</taxon>
        <taxon>Agaricineae</taxon>
        <taxon>Agaricaceae</taxon>
        <taxon>Macrolepiota</taxon>
    </lineage>
</organism>
<evidence type="ECO:0000256" key="2">
    <source>
        <dbReference type="ARBA" id="ARBA00023002"/>
    </source>
</evidence>
<keyword evidence="4" id="KW-0472">Membrane</keyword>
<evidence type="ECO:0000256" key="4">
    <source>
        <dbReference type="SAM" id="Phobius"/>
    </source>
</evidence>
<gene>
    <name evidence="5" type="ORF">P691DRAFT_811350</name>
</gene>